<accession>A0AAU9M5V7</accession>
<protein>
    <recommendedName>
        <fullName evidence="3">CCHC-type domain-containing protein</fullName>
    </recommendedName>
</protein>
<evidence type="ECO:0000313" key="2">
    <source>
        <dbReference type="Proteomes" id="UP001157418"/>
    </source>
</evidence>
<keyword evidence="2" id="KW-1185">Reference proteome</keyword>
<dbReference type="Proteomes" id="UP001157418">
    <property type="component" value="Unassembled WGS sequence"/>
</dbReference>
<gene>
    <name evidence="1" type="ORF">LVIROSA_LOCUS8355</name>
</gene>
<dbReference type="EMBL" id="CAKMRJ010001112">
    <property type="protein sequence ID" value="CAH1420926.1"/>
    <property type="molecule type" value="Genomic_DNA"/>
</dbReference>
<comment type="caution">
    <text evidence="1">The sequence shown here is derived from an EMBL/GenBank/DDBJ whole genome shotgun (WGS) entry which is preliminary data.</text>
</comment>
<organism evidence="1 2">
    <name type="scientific">Lactuca virosa</name>
    <dbReference type="NCBI Taxonomy" id="75947"/>
    <lineage>
        <taxon>Eukaryota</taxon>
        <taxon>Viridiplantae</taxon>
        <taxon>Streptophyta</taxon>
        <taxon>Embryophyta</taxon>
        <taxon>Tracheophyta</taxon>
        <taxon>Spermatophyta</taxon>
        <taxon>Magnoliopsida</taxon>
        <taxon>eudicotyledons</taxon>
        <taxon>Gunneridae</taxon>
        <taxon>Pentapetalae</taxon>
        <taxon>asterids</taxon>
        <taxon>campanulids</taxon>
        <taxon>Asterales</taxon>
        <taxon>Asteraceae</taxon>
        <taxon>Cichorioideae</taxon>
        <taxon>Cichorieae</taxon>
        <taxon>Lactucinae</taxon>
        <taxon>Lactuca</taxon>
    </lineage>
</organism>
<sequence length="97" mass="10538">MRIFYHCDQVGHVKTNCPQLVARPAQALALATLRITDGGQGRAEPLKARGSKTSPDVVADWLSRFGAMIDCEGQRVVVRTPSEVELVIYGEGTRLGT</sequence>
<evidence type="ECO:0000313" key="1">
    <source>
        <dbReference type="EMBL" id="CAH1420926.1"/>
    </source>
</evidence>
<dbReference type="AlphaFoldDB" id="A0AAU9M5V7"/>
<evidence type="ECO:0008006" key="3">
    <source>
        <dbReference type="Google" id="ProtNLM"/>
    </source>
</evidence>
<proteinExistence type="predicted"/>
<reference evidence="1 2" key="1">
    <citation type="submission" date="2022-01" db="EMBL/GenBank/DDBJ databases">
        <authorList>
            <person name="Xiong W."/>
            <person name="Schranz E."/>
        </authorList>
    </citation>
    <scope>NUCLEOTIDE SEQUENCE [LARGE SCALE GENOMIC DNA]</scope>
</reference>
<name>A0AAU9M5V7_9ASTR</name>